<gene>
    <name evidence="2" type="ORF">A2626_00695</name>
</gene>
<feature type="domain" description="NAD-dependent epimerase/dehydratase" evidence="1">
    <location>
        <begin position="10"/>
        <end position="245"/>
    </location>
</feature>
<dbReference type="SUPFAM" id="SSF51735">
    <property type="entry name" value="NAD(P)-binding Rossmann-fold domains"/>
    <property type="match status" value="1"/>
</dbReference>
<dbReference type="InterPro" id="IPR036291">
    <property type="entry name" value="NAD(P)-bd_dom_sf"/>
</dbReference>
<evidence type="ECO:0000313" key="2">
    <source>
        <dbReference type="EMBL" id="OGZ19940.1"/>
    </source>
</evidence>
<dbReference type="AlphaFoldDB" id="A0A1G2E3K7"/>
<dbReference type="Proteomes" id="UP000177360">
    <property type="component" value="Unassembled WGS sequence"/>
</dbReference>
<dbReference type="EMBL" id="MHLZ01000016">
    <property type="protein sequence ID" value="OGZ19940.1"/>
    <property type="molecule type" value="Genomic_DNA"/>
</dbReference>
<evidence type="ECO:0000313" key="3">
    <source>
        <dbReference type="Proteomes" id="UP000177360"/>
    </source>
</evidence>
<sequence>MEEFFKGKKILVAGGAGFIGTNLIKKLLSLGAKVRAGDIRKLQIQDSRAEYLSCDFFKKRDCQKAVKDMDYVFMAAANTSGAAVMSKTPLAHVTPNIIMNSLMLESAYKAGVKKFLFISSNTVYPASDQPVRESDMKYGDLFPKYYFVAWMKQFSEVLCEMYTKIKNPMKTVVVRPANSFGPHSDFNPETSHVIPALIKKVVERQNPIEVWGDGNDIKDFIFVEDLVEGMLLAMAKLENYDPINLATGRPCVIKEVLKAILEADNYQNAQIVFNADQPTMIPKRLIDPSKAKEILGFEAKTPLADGIKKTVDWYRSVN</sequence>
<proteinExistence type="predicted"/>
<dbReference type="Gene3D" id="3.40.50.720">
    <property type="entry name" value="NAD(P)-binding Rossmann-like Domain"/>
    <property type="match status" value="1"/>
</dbReference>
<dbReference type="InterPro" id="IPR001509">
    <property type="entry name" value="Epimerase_deHydtase"/>
</dbReference>
<comment type="caution">
    <text evidence="2">The sequence shown here is derived from an EMBL/GenBank/DDBJ whole genome shotgun (WGS) entry which is preliminary data.</text>
</comment>
<organism evidence="2 3">
    <name type="scientific">Candidatus Nealsonbacteria bacterium RIFCSPHIGHO2_01_FULL_38_55</name>
    <dbReference type="NCBI Taxonomy" id="1801664"/>
    <lineage>
        <taxon>Bacteria</taxon>
        <taxon>Candidatus Nealsoniibacteriota</taxon>
    </lineage>
</organism>
<protein>
    <recommendedName>
        <fullName evidence="1">NAD-dependent epimerase/dehydratase domain-containing protein</fullName>
    </recommendedName>
</protein>
<accession>A0A1G2E3K7</accession>
<name>A0A1G2E3K7_9BACT</name>
<dbReference type="PANTHER" id="PTHR43238">
    <property type="entry name" value="GDP-L-FUCOSE SYNTHASE"/>
    <property type="match status" value="1"/>
</dbReference>
<reference evidence="2 3" key="1">
    <citation type="journal article" date="2016" name="Nat. Commun.">
        <title>Thousands of microbial genomes shed light on interconnected biogeochemical processes in an aquifer system.</title>
        <authorList>
            <person name="Anantharaman K."/>
            <person name="Brown C.T."/>
            <person name="Hug L.A."/>
            <person name="Sharon I."/>
            <person name="Castelle C.J."/>
            <person name="Probst A.J."/>
            <person name="Thomas B.C."/>
            <person name="Singh A."/>
            <person name="Wilkins M.J."/>
            <person name="Karaoz U."/>
            <person name="Brodie E.L."/>
            <person name="Williams K.H."/>
            <person name="Hubbard S.S."/>
            <person name="Banfield J.F."/>
        </authorList>
    </citation>
    <scope>NUCLEOTIDE SEQUENCE [LARGE SCALE GENOMIC DNA]</scope>
</reference>
<dbReference type="Pfam" id="PF01370">
    <property type="entry name" value="Epimerase"/>
    <property type="match status" value="1"/>
</dbReference>
<dbReference type="Gene3D" id="3.90.25.10">
    <property type="entry name" value="UDP-galactose 4-epimerase, domain 1"/>
    <property type="match status" value="1"/>
</dbReference>
<dbReference type="GO" id="GO:0050577">
    <property type="term" value="F:GDP-L-fucose synthase activity"/>
    <property type="evidence" value="ECO:0007669"/>
    <property type="project" value="TreeGrafter"/>
</dbReference>
<evidence type="ECO:0000259" key="1">
    <source>
        <dbReference type="Pfam" id="PF01370"/>
    </source>
</evidence>
<dbReference type="PANTHER" id="PTHR43238:SF1">
    <property type="entry name" value="GDP-L-FUCOSE SYNTHASE"/>
    <property type="match status" value="1"/>
</dbReference>